<name>A0A0A9CDB8_ARUDO</name>
<evidence type="ECO:0000313" key="1">
    <source>
        <dbReference type="EMBL" id="JAD74314.1"/>
    </source>
</evidence>
<dbReference type="EMBL" id="GBRH01223581">
    <property type="protein sequence ID" value="JAD74314.1"/>
    <property type="molecule type" value="Transcribed_RNA"/>
</dbReference>
<reference evidence="1" key="1">
    <citation type="submission" date="2014-09" db="EMBL/GenBank/DDBJ databases">
        <authorList>
            <person name="Magalhaes I.L.F."/>
            <person name="Oliveira U."/>
            <person name="Santos F.R."/>
            <person name="Vidigal T.H.D.A."/>
            <person name="Brescovit A.D."/>
            <person name="Santos A.J."/>
        </authorList>
    </citation>
    <scope>NUCLEOTIDE SEQUENCE</scope>
    <source>
        <tissue evidence="1">Shoot tissue taken approximately 20 cm above the soil surface</tissue>
    </source>
</reference>
<organism evidence="1">
    <name type="scientific">Arundo donax</name>
    <name type="common">Giant reed</name>
    <name type="synonym">Donax arundinaceus</name>
    <dbReference type="NCBI Taxonomy" id="35708"/>
    <lineage>
        <taxon>Eukaryota</taxon>
        <taxon>Viridiplantae</taxon>
        <taxon>Streptophyta</taxon>
        <taxon>Embryophyta</taxon>
        <taxon>Tracheophyta</taxon>
        <taxon>Spermatophyta</taxon>
        <taxon>Magnoliopsida</taxon>
        <taxon>Liliopsida</taxon>
        <taxon>Poales</taxon>
        <taxon>Poaceae</taxon>
        <taxon>PACMAD clade</taxon>
        <taxon>Arundinoideae</taxon>
        <taxon>Arundineae</taxon>
        <taxon>Arundo</taxon>
    </lineage>
</organism>
<proteinExistence type="predicted"/>
<dbReference type="AlphaFoldDB" id="A0A0A9CDB8"/>
<accession>A0A0A9CDB8</accession>
<protein>
    <submittedName>
        <fullName evidence="1">Uncharacterized protein</fullName>
    </submittedName>
</protein>
<reference evidence="1" key="2">
    <citation type="journal article" date="2015" name="Data Brief">
        <title>Shoot transcriptome of the giant reed, Arundo donax.</title>
        <authorList>
            <person name="Barrero R.A."/>
            <person name="Guerrero F.D."/>
            <person name="Moolhuijzen P."/>
            <person name="Goolsby J.A."/>
            <person name="Tidwell J."/>
            <person name="Bellgard S.E."/>
            <person name="Bellgard M.I."/>
        </authorList>
    </citation>
    <scope>NUCLEOTIDE SEQUENCE</scope>
    <source>
        <tissue evidence="1">Shoot tissue taken approximately 20 cm above the soil surface</tissue>
    </source>
</reference>
<sequence>MTIYNYYILWLRKVFIHVLPSIHKQTISNQNKENWIHK</sequence>